<dbReference type="EMBL" id="BA000035">
    <property type="protein sequence ID" value="BAC18501.1"/>
    <property type="molecule type" value="Genomic_DNA"/>
</dbReference>
<evidence type="ECO:0000256" key="6">
    <source>
        <dbReference type="ARBA" id="ARBA00023002"/>
    </source>
</evidence>
<feature type="transmembrane region" description="Helical" evidence="12">
    <location>
        <begin position="288"/>
        <end position="306"/>
    </location>
</feature>
<dbReference type="KEGG" id="cef:CE1691"/>
<sequence length="371" mass="39772">MSYATYTGNFTILAQAPGRVIMGSVSTSIAPTQQPVEKMKPLPRWAPTIRVQRILALLLLIFQGGITVTGSIVRVTGSGLGCDTWPLCHEGSLVPVAGAAPWIHQAVEFGNRLLTFVLVAAALAVFLAVVAAKRRREIKVHAFIQGIGIIIQAVIGGISVLVDLHWYAVALHFLPSMLLVWLAAILYTRIGEPDDGQPVMKFPSWIRNVAVVAALALTVVLVTGTMTTGAGPHSGDASISMDDRLDVDIDLMAHIHGYSMYVYLFFTLIVVAGVFLMKAPRNIQRLSIMLVLFILIQGGIGILQYRMGVPRWTVPVHIAMSSVVVAFTSLFWAQGRVREDGEAVVTGSPEGDAKRAVIATASGTPGDGRAS</sequence>
<evidence type="ECO:0000313" key="13">
    <source>
        <dbReference type="EMBL" id="BAC18501.1"/>
    </source>
</evidence>
<comment type="pathway">
    <text evidence="11">Porphyrin-containing compound metabolism.</text>
</comment>
<keyword evidence="14" id="KW-1185">Reference proteome</keyword>
<protein>
    <recommendedName>
        <fullName evidence="15">Cytochrome aa3 controlling protein</fullName>
    </recommendedName>
</protein>
<evidence type="ECO:0000256" key="11">
    <source>
        <dbReference type="ARBA" id="ARBA00023444"/>
    </source>
</evidence>
<dbReference type="GO" id="GO:0046872">
    <property type="term" value="F:metal ion binding"/>
    <property type="evidence" value="ECO:0007669"/>
    <property type="project" value="UniProtKB-KW"/>
</dbReference>
<evidence type="ECO:0000256" key="9">
    <source>
        <dbReference type="ARBA" id="ARBA00023136"/>
    </source>
</evidence>
<evidence type="ECO:0000256" key="7">
    <source>
        <dbReference type="ARBA" id="ARBA00023004"/>
    </source>
</evidence>
<proteinExistence type="predicted"/>
<keyword evidence="6" id="KW-0560">Oxidoreductase</keyword>
<dbReference type="GO" id="GO:0006784">
    <property type="term" value="P:heme A biosynthetic process"/>
    <property type="evidence" value="ECO:0007669"/>
    <property type="project" value="InterPro"/>
</dbReference>
<feature type="transmembrane region" description="Helical" evidence="12">
    <location>
        <begin position="168"/>
        <end position="188"/>
    </location>
</feature>
<keyword evidence="4" id="KW-0479">Metal-binding</keyword>
<evidence type="ECO:0000256" key="1">
    <source>
        <dbReference type="ARBA" id="ARBA00004141"/>
    </source>
</evidence>
<dbReference type="GO" id="GO:0016020">
    <property type="term" value="C:membrane"/>
    <property type="evidence" value="ECO:0007669"/>
    <property type="project" value="UniProtKB-SubCell"/>
</dbReference>
<feature type="transmembrane region" description="Helical" evidence="12">
    <location>
        <begin position="54"/>
        <end position="73"/>
    </location>
</feature>
<dbReference type="InterPro" id="IPR050450">
    <property type="entry name" value="COX15/CtaA_HemeA_synthase"/>
</dbReference>
<feature type="transmembrane region" description="Helical" evidence="12">
    <location>
        <begin position="143"/>
        <end position="162"/>
    </location>
</feature>
<dbReference type="PANTHER" id="PTHR35457">
    <property type="entry name" value="HEME A SYNTHASE"/>
    <property type="match status" value="1"/>
</dbReference>
<keyword evidence="8" id="KW-0350">Heme biosynthesis</keyword>
<comment type="subcellular location">
    <subcellularLocation>
        <location evidence="1">Membrane</location>
        <topology evidence="1">Multi-pass membrane protein</topology>
    </subcellularLocation>
</comment>
<evidence type="ECO:0000256" key="10">
    <source>
        <dbReference type="ARBA" id="ARBA00023157"/>
    </source>
</evidence>
<feature type="transmembrane region" description="Helical" evidence="12">
    <location>
        <begin position="312"/>
        <end position="333"/>
    </location>
</feature>
<dbReference type="GO" id="GO:0016491">
    <property type="term" value="F:oxidoreductase activity"/>
    <property type="evidence" value="ECO:0007669"/>
    <property type="project" value="UniProtKB-KW"/>
</dbReference>
<evidence type="ECO:0000256" key="2">
    <source>
        <dbReference type="ARBA" id="ARBA00022475"/>
    </source>
</evidence>
<feature type="transmembrane region" description="Helical" evidence="12">
    <location>
        <begin position="113"/>
        <end position="131"/>
    </location>
</feature>
<organism evidence="13 14">
    <name type="scientific">Corynebacterium efficiens (strain DSM 44549 / YS-314 / AJ 12310 / JCM 11189 / NBRC 100395)</name>
    <dbReference type="NCBI Taxonomy" id="196164"/>
    <lineage>
        <taxon>Bacteria</taxon>
        <taxon>Bacillati</taxon>
        <taxon>Actinomycetota</taxon>
        <taxon>Actinomycetes</taxon>
        <taxon>Mycobacteriales</taxon>
        <taxon>Corynebacteriaceae</taxon>
        <taxon>Corynebacterium</taxon>
    </lineage>
</organism>
<keyword evidence="10" id="KW-1015">Disulfide bond</keyword>
<dbReference type="PANTHER" id="PTHR35457:SF1">
    <property type="entry name" value="HEME A SYNTHASE"/>
    <property type="match status" value="1"/>
</dbReference>
<dbReference type="Pfam" id="PF02628">
    <property type="entry name" value="COX15-CtaA"/>
    <property type="match status" value="1"/>
</dbReference>
<keyword evidence="3 12" id="KW-0812">Transmembrane</keyword>
<dbReference type="eggNOG" id="COG1612">
    <property type="taxonomic scope" value="Bacteria"/>
</dbReference>
<evidence type="ECO:0000256" key="12">
    <source>
        <dbReference type="SAM" id="Phobius"/>
    </source>
</evidence>
<name>Q8FT79_COREF</name>
<dbReference type="HOGENOM" id="CLU_060266_1_0_11"/>
<keyword evidence="5 12" id="KW-1133">Transmembrane helix</keyword>
<dbReference type="Proteomes" id="UP000001409">
    <property type="component" value="Chromosome"/>
</dbReference>
<evidence type="ECO:0000256" key="8">
    <source>
        <dbReference type="ARBA" id="ARBA00023133"/>
    </source>
</evidence>
<keyword evidence="7" id="KW-0408">Iron</keyword>
<evidence type="ECO:0000256" key="3">
    <source>
        <dbReference type="ARBA" id="ARBA00022692"/>
    </source>
</evidence>
<reference evidence="13 14" key="1">
    <citation type="journal article" date="2003" name="Genome Res.">
        <title>Comparative complete genome sequence analysis of the amino acid replacements responsible for the thermostability of Corynebacterium efficiens.</title>
        <authorList>
            <person name="Nishio Y."/>
            <person name="Nakamura Y."/>
            <person name="Kawarabayasi Y."/>
            <person name="Usuda Y."/>
            <person name="Kimura E."/>
            <person name="Sugimoto S."/>
            <person name="Matsui K."/>
            <person name="Yamagishi A."/>
            <person name="Kikuchi H."/>
            <person name="Ikeo K."/>
            <person name="Gojobori T."/>
        </authorList>
    </citation>
    <scope>NUCLEOTIDE SEQUENCE [LARGE SCALE GENOMIC DNA]</scope>
    <source>
        <strain evidence="14">DSM 44549 / YS-314 / AJ 12310 / JCM 11189 / NBRC 100395</strain>
    </source>
</reference>
<dbReference type="InterPro" id="IPR003780">
    <property type="entry name" value="COX15/CtaA_fam"/>
</dbReference>
<evidence type="ECO:0000313" key="14">
    <source>
        <dbReference type="Proteomes" id="UP000001409"/>
    </source>
</evidence>
<feature type="transmembrane region" description="Helical" evidence="12">
    <location>
        <begin position="209"/>
        <end position="231"/>
    </location>
</feature>
<keyword evidence="2" id="KW-1003">Cell membrane</keyword>
<dbReference type="AlphaFoldDB" id="Q8FT79"/>
<dbReference type="STRING" id="196164.gene:10742112"/>
<keyword evidence="9 12" id="KW-0472">Membrane</keyword>
<accession>Q8FT79</accession>
<evidence type="ECO:0000256" key="5">
    <source>
        <dbReference type="ARBA" id="ARBA00022989"/>
    </source>
</evidence>
<evidence type="ECO:0000256" key="4">
    <source>
        <dbReference type="ARBA" id="ARBA00022723"/>
    </source>
</evidence>
<feature type="transmembrane region" description="Helical" evidence="12">
    <location>
        <begin position="251"/>
        <end position="276"/>
    </location>
</feature>
<evidence type="ECO:0008006" key="15">
    <source>
        <dbReference type="Google" id="ProtNLM"/>
    </source>
</evidence>